<dbReference type="Pfam" id="PF03737">
    <property type="entry name" value="RraA-like"/>
    <property type="match status" value="1"/>
</dbReference>
<comment type="cofactor">
    <cofactor evidence="1">
        <name>a divalent metal cation</name>
        <dbReference type="ChEBI" id="CHEBI:60240"/>
    </cofactor>
</comment>
<name>A0A918XVD4_9PROT</name>
<dbReference type="PANTHER" id="PTHR33254">
    <property type="entry name" value="4-HYDROXY-4-METHYL-2-OXOGLUTARATE ALDOLASE 3-RELATED"/>
    <property type="match status" value="1"/>
</dbReference>
<keyword evidence="7" id="KW-1185">Reference proteome</keyword>
<keyword evidence="5" id="KW-0460">Magnesium</keyword>
<keyword evidence="5" id="KW-0479">Metal-binding</keyword>
<dbReference type="GO" id="GO:0046872">
    <property type="term" value="F:metal ion binding"/>
    <property type="evidence" value="ECO:0007669"/>
    <property type="project" value="UniProtKB-KW"/>
</dbReference>
<dbReference type="SUPFAM" id="SSF89562">
    <property type="entry name" value="RraA-like"/>
    <property type="match status" value="1"/>
</dbReference>
<organism evidence="6 7">
    <name type="scientific">Thalassobaculum fulvum</name>
    <dbReference type="NCBI Taxonomy" id="1633335"/>
    <lineage>
        <taxon>Bacteria</taxon>
        <taxon>Pseudomonadati</taxon>
        <taxon>Pseudomonadota</taxon>
        <taxon>Alphaproteobacteria</taxon>
        <taxon>Rhodospirillales</taxon>
        <taxon>Thalassobaculaceae</taxon>
        <taxon>Thalassobaculum</taxon>
    </lineage>
</organism>
<comment type="cofactor">
    <cofactor evidence="5">
        <name>Mg(2+)</name>
        <dbReference type="ChEBI" id="CHEBI:18420"/>
    </cofactor>
</comment>
<evidence type="ECO:0000256" key="1">
    <source>
        <dbReference type="ARBA" id="ARBA00001968"/>
    </source>
</evidence>
<evidence type="ECO:0000256" key="4">
    <source>
        <dbReference type="ARBA" id="ARBA00030169"/>
    </source>
</evidence>
<dbReference type="InterPro" id="IPR005493">
    <property type="entry name" value="RraA/RraA-like"/>
</dbReference>
<dbReference type="AlphaFoldDB" id="A0A918XVD4"/>
<dbReference type="Proteomes" id="UP000630353">
    <property type="component" value="Unassembled WGS sequence"/>
</dbReference>
<dbReference type="RefSeq" id="WP_189992308.1">
    <property type="nucleotide sequence ID" value="NZ_BMZS01000009.1"/>
</dbReference>
<evidence type="ECO:0000256" key="3">
    <source>
        <dbReference type="ARBA" id="ARBA00029596"/>
    </source>
</evidence>
<evidence type="ECO:0000313" key="6">
    <source>
        <dbReference type="EMBL" id="GHD56487.1"/>
    </source>
</evidence>
<gene>
    <name evidence="6" type="ORF">GCM10017083_36540</name>
</gene>
<comment type="caution">
    <text evidence="6">The sequence shown here is derived from an EMBL/GenBank/DDBJ whole genome shotgun (WGS) entry which is preliminary data.</text>
</comment>
<feature type="binding site" evidence="5">
    <location>
        <begin position="101"/>
        <end position="104"/>
    </location>
    <ligand>
        <name>substrate</name>
    </ligand>
</feature>
<evidence type="ECO:0000256" key="2">
    <source>
        <dbReference type="ARBA" id="ARBA00016549"/>
    </source>
</evidence>
<dbReference type="PANTHER" id="PTHR33254:SF4">
    <property type="entry name" value="4-HYDROXY-4-METHYL-2-OXOGLUTARATE ALDOLASE 3-RELATED"/>
    <property type="match status" value="1"/>
</dbReference>
<proteinExistence type="predicted"/>
<accession>A0A918XVD4</accession>
<feature type="binding site" evidence="5">
    <location>
        <position position="123"/>
    </location>
    <ligand>
        <name>substrate</name>
    </ligand>
</feature>
<dbReference type="CDD" id="cd16841">
    <property type="entry name" value="RraA_family"/>
    <property type="match status" value="1"/>
</dbReference>
<dbReference type="InterPro" id="IPR036704">
    <property type="entry name" value="RraA/RraA-like_sf"/>
</dbReference>
<feature type="binding site" evidence="5">
    <location>
        <position position="124"/>
    </location>
    <ligand>
        <name>Mg(2+)</name>
        <dbReference type="ChEBI" id="CHEBI:18420"/>
    </ligand>
</feature>
<reference evidence="6" key="2">
    <citation type="submission" date="2020-09" db="EMBL/GenBank/DDBJ databases">
        <authorList>
            <person name="Sun Q."/>
            <person name="Kim S."/>
        </authorList>
    </citation>
    <scope>NUCLEOTIDE SEQUENCE</scope>
    <source>
        <strain evidence="6">KCTC 42651</strain>
    </source>
</reference>
<sequence length="229" mass="23920">MLEDPPLLTVRRNFARPSAKQIEAFRGAPTAQIVDAMDGRGALDRAIKPQVRPAAPVVGPALTAFAYPADNLALLGCLDVLEPGDVVVCATDGYRETALTGDLLAGMLRNAGAVALVTDGAIRDQDGVEGMGLPVWHGGVTPNSPARFGPGTIGLPVTCGGVPVASGDLIVADRDGVVVVPFDRIDTVAERVAAIREAEAETEAKVKAGMVRPPWLDHVFGTDRVREVE</sequence>
<dbReference type="Gene3D" id="3.50.30.40">
    <property type="entry name" value="Ribonuclease E inhibitor RraA/RraA-like"/>
    <property type="match status" value="1"/>
</dbReference>
<protein>
    <recommendedName>
        <fullName evidence="2">Putative 4-hydroxy-4-methyl-2-oxoglutarate aldolase</fullName>
    </recommendedName>
    <alternativeName>
        <fullName evidence="3">Regulator of ribonuclease activity homolog</fullName>
    </alternativeName>
    <alternativeName>
        <fullName evidence="4">RraA-like protein</fullName>
    </alternativeName>
</protein>
<dbReference type="EMBL" id="BMZS01000009">
    <property type="protein sequence ID" value="GHD56487.1"/>
    <property type="molecule type" value="Genomic_DNA"/>
</dbReference>
<evidence type="ECO:0000256" key="5">
    <source>
        <dbReference type="PIRSR" id="PIRSR605493-1"/>
    </source>
</evidence>
<evidence type="ECO:0000313" key="7">
    <source>
        <dbReference type="Proteomes" id="UP000630353"/>
    </source>
</evidence>
<reference evidence="6" key="1">
    <citation type="journal article" date="2014" name="Int. J. Syst. Evol. Microbiol.">
        <title>Complete genome sequence of Corynebacterium casei LMG S-19264T (=DSM 44701T), isolated from a smear-ripened cheese.</title>
        <authorList>
            <consortium name="US DOE Joint Genome Institute (JGI-PGF)"/>
            <person name="Walter F."/>
            <person name="Albersmeier A."/>
            <person name="Kalinowski J."/>
            <person name="Ruckert C."/>
        </authorList>
    </citation>
    <scope>NUCLEOTIDE SEQUENCE</scope>
    <source>
        <strain evidence="6">KCTC 42651</strain>
    </source>
</reference>